<name>A0ABS1R5N0_9SPHI</name>
<comment type="subcellular location">
    <subcellularLocation>
        <location evidence="1">Membrane</location>
        <topology evidence="1">Multi-pass membrane protein</topology>
    </subcellularLocation>
</comment>
<evidence type="ECO:0000313" key="13">
    <source>
        <dbReference type="EMBL" id="MBL1410015.1"/>
    </source>
</evidence>
<dbReference type="PANTHER" id="PTHR14269:SF61">
    <property type="entry name" value="CDP-DIACYLGLYCEROL--SERINE O-PHOSPHATIDYLTRANSFERASE"/>
    <property type="match status" value="1"/>
</dbReference>
<dbReference type="InterPro" id="IPR000462">
    <property type="entry name" value="CDP-OH_P_trans"/>
</dbReference>
<evidence type="ECO:0000256" key="4">
    <source>
        <dbReference type="ARBA" id="ARBA00022679"/>
    </source>
</evidence>
<keyword evidence="14" id="KW-1185">Reference proteome</keyword>
<evidence type="ECO:0000256" key="5">
    <source>
        <dbReference type="ARBA" id="ARBA00022692"/>
    </source>
</evidence>
<protein>
    <submittedName>
        <fullName evidence="13">CDP-alcohol phosphatidyltransferase family protein</fullName>
    </submittedName>
</protein>
<feature type="transmembrane region" description="Helical" evidence="12">
    <location>
        <begin position="42"/>
        <end position="64"/>
    </location>
</feature>
<keyword evidence="5 12" id="KW-0812">Transmembrane</keyword>
<feature type="transmembrane region" description="Helical" evidence="12">
    <location>
        <begin position="157"/>
        <end position="177"/>
    </location>
</feature>
<dbReference type="Gene3D" id="1.20.120.1760">
    <property type="match status" value="1"/>
</dbReference>
<feature type="transmembrane region" description="Helical" evidence="12">
    <location>
        <begin position="198"/>
        <end position="226"/>
    </location>
</feature>
<accession>A0ABS1R5N0</accession>
<feature type="transmembrane region" description="Helical" evidence="12">
    <location>
        <begin position="132"/>
        <end position="151"/>
    </location>
</feature>
<evidence type="ECO:0000256" key="12">
    <source>
        <dbReference type="SAM" id="Phobius"/>
    </source>
</evidence>
<keyword evidence="3" id="KW-0444">Lipid biosynthesis</keyword>
<evidence type="ECO:0000256" key="1">
    <source>
        <dbReference type="ARBA" id="ARBA00004141"/>
    </source>
</evidence>
<keyword evidence="8 12" id="KW-0472">Membrane</keyword>
<feature type="transmembrane region" description="Helical" evidence="12">
    <location>
        <begin position="15"/>
        <end position="36"/>
    </location>
</feature>
<gene>
    <name evidence="13" type="ORF">JKG61_14765</name>
</gene>
<evidence type="ECO:0000256" key="8">
    <source>
        <dbReference type="ARBA" id="ARBA00023136"/>
    </source>
</evidence>
<keyword evidence="4 11" id="KW-0808">Transferase</keyword>
<evidence type="ECO:0000256" key="6">
    <source>
        <dbReference type="ARBA" id="ARBA00022989"/>
    </source>
</evidence>
<dbReference type="PANTHER" id="PTHR14269">
    <property type="entry name" value="CDP-DIACYLGLYCEROL--GLYCEROL-3-PHOSPHATE 3-PHOSPHATIDYLTRANSFERASE-RELATED"/>
    <property type="match status" value="1"/>
</dbReference>
<proteinExistence type="inferred from homology"/>
<reference evidence="13 14" key="1">
    <citation type="submission" date="2021-01" db="EMBL/GenBank/DDBJ databases">
        <title>C459-1 draft genome sequence.</title>
        <authorList>
            <person name="Zhang X.-F."/>
        </authorList>
    </citation>
    <scope>NUCLEOTIDE SEQUENCE [LARGE SCALE GENOMIC DNA]</scope>
    <source>
        <strain evidence="14">C459-1</strain>
    </source>
</reference>
<dbReference type="InterPro" id="IPR050324">
    <property type="entry name" value="CDP-alcohol_PTase-I"/>
</dbReference>
<dbReference type="Proteomes" id="UP000625283">
    <property type="component" value="Unassembled WGS sequence"/>
</dbReference>
<dbReference type="EMBL" id="JAERTY010000008">
    <property type="protein sequence ID" value="MBL1410015.1"/>
    <property type="molecule type" value="Genomic_DNA"/>
</dbReference>
<comment type="similarity">
    <text evidence="2 11">Belongs to the CDP-alcohol phosphatidyltransferase class-I family.</text>
</comment>
<feature type="transmembrane region" description="Helical" evidence="12">
    <location>
        <begin position="102"/>
        <end position="120"/>
    </location>
</feature>
<sequence length="238" mass="26642">MAFLLLILNISMKKYIPNTITCLNLFSGCIGVLWVLKGEYTLALYCVVASGIFDFFDGMVARLLHVKSLIGKELDSLADMVSFGFLPGAVMYTLLLQATENVYIPYLGFLITVFSALRLAKFNIDERQTSDFIGVNTPMNTFLIVSLPFMVASFPLILGNVYFLLGLTLGCSLLLVSELRLFSMKLSSVGWAENKFKYIFLLVSLVLILAFKIAAVPMVFLSYILFSVFHFRQQGRNV</sequence>
<evidence type="ECO:0000256" key="11">
    <source>
        <dbReference type="RuleBase" id="RU003750"/>
    </source>
</evidence>
<keyword evidence="7" id="KW-0443">Lipid metabolism</keyword>
<dbReference type="InterPro" id="IPR043130">
    <property type="entry name" value="CDP-OH_PTrfase_TM_dom"/>
</dbReference>
<evidence type="ECO:0000256" key="3">
    <source>
        <dbReference type="ARBA" id="ARBA00022516"/>
    </source>
</evidence>
<keyword evidence="10" id="KW-1208">Phospholipid metabolism</keyword>
<comment type="caution">
    <text evidence="13">The sequence shown here is derived from an EMBL/GenBank/DDBJ whole genome shotgun (WGS) entry which is preliminary data.</text>
</comment>
<evidence type="ECO:0000256" key="7">
    <source>
        <dbReference type="ARBA" id="ARBA00023098"/>
    </source>
</evidence>
<keyword evidence="9" id="KW-0594">Phospholipid biosynthesis</keyword>
<evidence type="ECO:0000313" key="14">
    <source>
        <dbReference type="Proteomes" id="UP000625283"/>
    </source>
</evidence>
<evidence type="ECO:0000256" key="10">
    <source>
        <dbReference type="ARBA" id="ARBA00023264"/>
    </source>
</evidence>
<keyword evidence="6 12" id="KW-1133">Transmembrane helix</keyword>
<organism evidence="13 14">
    <name type="scientific">Sphingobacterium faecale</name>
    <dbReference type="NCBI Taxonomy" id="2803775"/>
    <lineage>
        <taxon>Bacteria</taxon>
        <taxon>Pseudomonadati</taxon>
        <taxon>Bacteroidota</taxon>
        <taxon>Sphingobacteriia</taxon>
        <taxon>Sphingobacteriales</taxon>
        <taxon>Sphingobacteriaceae</taxon>
        <taxon>Sphingobacterium</taxon>
    </lineage>
</organism>
<evidence type="ECO:0000256" key="2">
    <source>
        <dbReference type="ARBA" id="ARBA00010441"/>
    </source>
</evidence>
<dbReference type="InterPro" id="IPR048254">
    <property type="entry name" value="CDP_ALCOHOL_P_TRANSF_CS"/>
</dbReference>
<dbReference type="Pfam" id="PF01066">
    <property type="entry name" value="CDP-OH_P_transf"/>
    <property type="match status" value="1"/>
</dbReference>
<dbReference type="PROSITE" id="PS00379">
    <property type="entry name" value="CDP_ALCOHOL_P_TRANSF"/>
    <property type="match status" value="1"/>
</dbReference>
<evidence type="ECO:0000256" key="9">
    <source>
        <dbReference type="ARBA" id="ARBA00023209"/>
    </source>
</evidence>